<dbReference type="EC" id="5.6.2.4" evidence="10"/>
<protein>
    <recommendedName>
        <fullName evidence="11">ATP-dependent DNA helicase RecQ</fullName>
        <ecNumber evidence="10">5.6.2.4</ecNumber>
    </recommendedName>
    <alternativeName>
        <fullName evidence="12">DNA 3'-5' helicase RecQ</fullName>
    </alternativeName>
</protein>
<accession>A0ABU3BGM3</accession>
<keyword evidence="5 15" id="KW-0347">Helicase</keyword>
<keyword evidence="3" id="KW-0547">Nucleotide-binding</keyword>
<comment type="catalytic activity">
    <reaction evidence="9">
        <text>Couples ATP hydrolysis with the unwinding of duplex DNA by translocating in the 3'-5' direction.</text>
        <dbReference type="EC" id="5.6.2.4"/>
    </reaction>
</comment>
<name>A0ABU3BGM3_9FLAO</name>
<dbReference type="InterPro" id="IPR032284">
    <property type="entry name" value="RecQ_Zn-bd"/>
</dbReference>
<evidence type="ECO:0000256" key="9">
    <source>
        <dbReference type="ARBA" id="ARBA00034617"/>
    </source>
</evidence>
<sequence>MQLSPKEILNKYWGHSSFKGSQEKIISSILKQKDVLALMPTGGGKSVCFQVPAIAMDGLCIVVSPLLALIHDQVQGLKEMGIKAISITGGVSFEELNNILDNCQFGNYKFLYLSPERLQQSLVQERIQQMNINLIAIDEAHCISQWGHDFRPSYLDCNVLREVHPNIPIIALTATATKVVANEIITNLQLKEPLFVKDSFLRKNISFSVIKKEDKQHYLKDLIKANGKSAIVYVRTRRKTFEVANFLKDNGISATYYHGGLSMAEKQSKLKDWLTNKTDVMVATNAFGMGVDKPDVRQVIHYQIPDSIENYYQEAGRAGRDGLFSRATIITNTNDQEQVKSQFLSTLPTIAFVKACYQKLNTYFQIAYGEGSGETFSLNFNAFCHRYELNSFLVYNTLRLLDQNGVISLSDSFNRKTIVQFTISKDSTFNYLENHKTISSLVLVILRTYGGIFDFETKINTYLLAKKCNLNENEIHAGLLQLHEDDVISYNPSKDDLEITFLIPREDDKSINPFTKKISHLNKVKTDNLKQILLYVNQSELCKSKFLLNYFGEIQKEDCGICDFCNDKKPIEVSLKQIISEIKLELKHGPKTSRVLHTLLNYSEETILKALRVMIEDELISVNHKNQYDLR</sequence>
<evidence type="ECO:0000256" key="5">
    <source>
        <dbReference type="ARBA" id="ARBA00022806"/>
    </source>
</evidence>
<dbReference type="PANTHER" id="PTHR13710">
    <property type="entry name" value="DNA HELICASE RECQ FAMILY MEMBER"/>
    <property type="match status" value="1"/>
</dbReference>
<evidence type="ECO:0000256" key="1">
    <source>
        <dbReference type="ARBA" id="ARBA00005446"/>
    </source>
</evidence>
<dbReference type="EMBL" id="JAVRHU010000002">
    <property type="protein sequence ID" value="MDT0621281.1"/>
    <property type="molecule type" value="Genomic_DNA"/>
</dbReference>
<evidence type="ECO:0000259" key="14">
    <source>
        <dbReference type="PROSITE" id="PS51194"/>
    </source>
</evidence>
<evidence type="ECO:0000256" key="10">
    <source>
        <dbReference type="ARBA" id="ARBA00034808"/>
    </source>
</evidence>
<dbReference type="GO" id="GO:0016787">
    <property type="term" value="F:hydrolase activity"/>
    <property type="evidence" value="ECO:0007669"/>
    <property type="project" value="UniProtKB-KW"/>
</dbReference>
<dbReference type="CDD" id="cd17920">
    <property type="entry name" value="DEXHc_RecQ"/>
    <property type="match status" value="1"/>
</dbReference>
<comment type="similarity">
    <text evidence="1">Belongs to the helicase family. RecQ subfamily.</text>
</comment>
<dbReference type="Pfam" id="PF00271">
    <property type="entry name" value="Helicase_C"/>
    <property type="match status" value="1"/>
</dbReference>
<reference evidence="15 16" key="1">
    <citation type="submission" date="2023-09" db="EMBL/GenBank/DDBJ databases">
        <authorList>
            <person name="Rey-Velasco X."/>
        </authorList>
    </citation>
    <scope>NUCLEOTIDE SEQUENCE [LARGE SCALE GENOMIC DNA]</scope>
    <source>
        <strain evidence="15 16">P007</strain>
    </source>
</reference>
<dbReference type="InterPro" id="IPR036388">
    <property type="entry name" value="WH-like_DNA-bd_sf"/>
</dbReference>
<dbReference type="PROSITE" id="PS51194">
    <property type="entry name" value="HELICASE_CTER"/>
    <property type="match status" value="1"/>
</dbReference>
<dbReference type="SMART" id="SM00490">
    <property type="entry name" value="HELICc"/>
    <property type="match status" value="1"/>
</dbReference>
<dbReference type="Gene3D" id="1.10.10.10">
    <property type="entry name" value="Winged helix-like DNA-binding domain superfamily/Winged helix DNA-binding domain"/>
    <property type="match status" value="1"/>
</dbReference>
<dbReference type="Pfam" id="PF00270">
    <property type="entry name" value="DEAD"/>
    <property type="match status" value="1"/>
</dbReference>
<dbReference type="GO" id="GO:0003678">
    <property type="term" value="F:DNA helicase activity"/>
    <property type="evidence" value="ECO:0007669"/>
    <property type="project" value="UniProtKB-EC"/>
</dbReference>
<dbReference type="Gene3D" id="3.40.50.300">
    <property type="entry name" value="P-loop containing nucleotide triphosphate hydrolases"/>
    <property type="match status" value="2"/>
</dbReference>
<evidence type="ECO:0000256" key="7">
    <source>
        <dbReference type="ARBA" id="ARBA00023125"/>
    </source>
</evidence>
<dbReference type="Proteomes" id="UP001250662">
    <property type="component" value="Unassembled WGS sequence"/>
</dbReference>
<dbReference type="SMART" id="SM00487">
    <property type="entry name" value="DEXDc"/>
    <property type="match status" value="1"/>
</dbReference>
<dbReference type="PANTHER" id="PTHR13710:SF105">
    <property type="entry name" value="ATP-DEPENDENT DNA HELICASE Q1"/>
    <property type="match status" value="1"/>
</dbReference>
<gene>
    <name evidence="15" type="ORF">RM520_06580</name>
</gene>
<evidence type="ECO:0000256" key="6">
    <source>
        <dbReference type="ARBA" id="ARBA00022840"/>
    </source>
</evidence>
<evidence type="ECO:0000259" key="13">
    <source>
        <dbReference type="PROSITE" id="PS51192"/>
    </source>
</evidence>
<dbReference type="SUPFAM" id="SSF52540">
    <property type="entry name" value="P-loop containing nucleoside triphosphate hydrolases"/>
    <property type="match status" value="1"/>
</dbReference>
<keyword evidence="7" id="KW-0238">DNA-binding</keyword>
<feature type="domain" description="Helicase C-terminal" evidence="14">
    <location>
        <begin position="218"/>
        <end position="368"/>
    </location>
</feature>
<keyword evidence="4 15" id="KW-0378">Hydrolase</keyword>
<dbReference type="NCBIfam" id="TIGR00614">
    <property type="entry name" value="recQ_fam"/>
    <property type="match status" value="1"/>
</dbReference>
<keyword evidence="6" id="KW-0067">ATP-binding</keyword>
<dbReference type="InterPro" id="IPR014001">
    <property type="entry name" value="Helicase_ATP-bd"/>
</dbReference>
<proteinExistence type="inferred from homology"/>
<evidence type="ECO:0000256" key="2">
    <source>
        <dbReference type="ARBA" id="ARBA00022723"/>
    </source>
</evidence>
<dbReference type="RefSeq" id="WP_311387415.1">
    <property type="nucleotide sequence ID" value="NZ_JAVRHU010000002.1"/>
</dbReference>
<evidence type="ECO:0000256" key="11">
    <source>
        <dbReference type="ARBA" id="ARBA00044535"/>
    </source>
</evidence>
<evidence type="ECO:0000256" key="4">
    <source>
        <dbReference type="ARBA" id="ARBA00022801"/>
    </source>
</evidence>
<evidence type="ECO:0000313" key="15">
    <source>
        <dbReference type="EMBL" id="MDT0621281.1"/>
    </source>
</evidence>
<dbReference type="PROSITE" id="PS51192">
    <property type="entry name" value="HELICASE_ATP_BIND_1"/>
    <property type="match status" value="1"/>
</dbReference>
<dbReference type="InterPro" id="IPR001650">
    <property type="entry name" value="Helicase_C-like"/>
</dbReference>
<dbReference type="Pfam" id="PF16124">
    <property type="entry name" value="RecQ_Zn_bind"/>
    <property type="match status" value="1"/>
</dbReference>
<keyword evidence="16" id="KW-1185">Reference proteome</keyword>
<keyword evidence="8" id="KW-0413">Isomerase</keyword>
<dbReference type="InterPro" id="IPR004589">
    <property type="entry name" value="DNA_helicase_ATP-dep_RecQ"/>
</dbReference>
<evidence type="ECO:0000256" key="12">
    <source>
        <dbReference type="ARBA" id="ARBA00044550"/>
    </source>
</evidence>
<evidence type="ECO:0000256" key="3">
    <source>
        <dbReference type="ARBA" id="ARBA00022741"/>
    </source>
</evidence>
<dbReference type="InterPro" id="IPR011545">
    <property type="entry name" value="DEAD/DEAH_box_helicase_dom"/>
</dbReference>
<feature type="domain" description="Helicase ATP-binding" evidence="13">
    <location>
        <begin position="26"/>
        <end position="194"/>
    </location>
</feature>
<evidence type="ECO:0000313" key="16">
    <source>
        <dbReference type="Proteomes" id="UP001250662"/>
    </source>
</evidence>
<comment type="caution">
    <text evidence="15">The sequence shown here is derived from an EMBL/GenBank/DDBJ whole genome shotgun (WGS) entry which is preliminary data.</text>
</comment>
<keyword evidence="2" id="KW-0479">Metal-binding</keyword>
<organism evidence="15 16">
    <name type="scientific">Croceitalea vernalis</name>
    <dbReference type="NCBI Taxonomy" id="3075599"/>
    <lineage>
        <taxon>Bacteria</taxon>
        <taxon>Pseudomonadati</taxon>
        <taxon>Bacteroidota</taxon>
        <taxon>Flavobacteriia</taxon>
        <taxon>Flavobacteriales</taxon>
        <taxon>Flavobacteriaceae</taxon>
        <taxon>Croceitalea</taxon>
    </lineage>
</organism>
<evidence type="ECO:0000256" key="8">
    <source>
        <dbReference type="ARBA" id="ARBA00023235"/>
    </source>
</evidence>
<dbReference type="InterPro" id="IPR027417">
    <property type="entry name" value="P-loop_NTPase"/>
</dbReference>